<evidence type="ECO:0000313" key="2">
    <source>
        <dbReference type="Proteomes" id="UP000190037"/>
    </source>
</evidence>
<dbReference type="Proteomes" id="UP000190037">
    <property type="component" value="Unassembled WGS sequence"/>
</dbReference>
<protein>
    <recommendedName>
        <fullName evidence="3">ABM domain-containing protein</fullName>
    </recommendedName>
</protein>
<sequence>MAIAAMWEARTEPGDGSALAAWVHEAALPTVVDAPGLERIEVFAAPDGPDGDRVVVIALWTGPPVALPEPPTALVARPPHTWNFERLSVGP</sequence>
<dbReference type="EMBL" id="MWQN01000001">
    <property type="protein sequence ID" value="OPC81400.1"/>
    <property type="molecule type" value="Genomic_DNA"/>
</dbReference>
<dbReference type="RefSeq" id="WP_078975697.1">
    <property type="nucleotide sequence ID" value="NZ_MWQN01000001.1"/>
</dbReference>
<dbReference type="OrthoDB" id="3296167at2"/>
<gene>
    <name evidence="1" type="ORF">B4N89_10980</name>
</gene>
<keyword evidence="2" id="KW-1185">Reference proteome</keyword>
<name>A0A1T3NXM6_9ACTN</name>
<comment type="caution">
    <text evidence="1">The sequence shown here is derived from an EMBL/GenBank/DDBJ whole genome shotgun (WGS) entry which is preliminary data.</text>
</comment>
<reference evidence="1 2" key="1">
    <citation type="submission" date="2017-03" db="EMBL/GenBank/DDBJ databases">
        <title>Draft genome sequence of Streptomyces scabrisporus NF3, endophyte isolated from Amphipterygium adstringens.</title>
        <authorList>
            <person name="Vazquez M."/>
            <person name="Ceapa C.D."/>
            <person name="Rodriguez Luna D."/>
            <person name="Sanchez Esquivel S."/>
        </authorList>
    </citation>
    <scope>NUCLEOTIDE SEQUENCE [LARGE SCALE GENOMIC DNA]</scope>
    <source>
        <strain evidence="1 2">NF3</strain>
    </source>
</reference>
<evidence type="ECO:0000313" key="1">
    <source>
        <dbReference type="EMBL" id="OPC81400.1"/>
    </source>
</evidence>
<evidence type="ECO:0008006" key="3">
    <source>
        <dbReference type="Google" id="ProtNLM"/>
    </source>
</evidence>
<proteinExistence type="predicted"/>
<dbReference type="STRING" id="159449.B4N89_10980"/>
<dbReference type="AlphaFoldDB" id="A0A1T3NXM6"/>
<accession>A0A1T3NXM6</accession>
<organism evidence="1 2">
    <name type="scientific">Embleya scabrispora</name>
    <dbReference type="NCBI Taxonomy" id="159449"/>
    <lineage>
        <taxon>Bacteria</taxon>
        <taxon>Bacillati</taxon>
        <taxon>Actinomycetota</taxon>
        <taxon>Actinomycetes</taxon>
        <taxon>Kitasatosporales</taxon>
        <taxon>Streptomycetaceae</taxon>
        <taxon>Embleya</taxon>
    </lineage>
</organism>